<dbReference type="GO" id="GO:0005886">
    <property type="term" value="C:plasma membrane"/>
    <property type="evidence" value="ECO:0007669"/>
    <property type="project" value="UniProtKB-SubCell"/>
</dbReference>
<dbReference type="GO" id="GO:0006886">
    <property type="term" value="P:intracellular protein transport"/>
    <property type="evidence" value="ECO:0007669"/>
    <property type="project" value="InterPro"/>
</dbReference>
<keyword evidence="8" id="KW-0811">Translocation</keyword>
<dbReference type="NCBIfam" id="TIGR00966">
    <property type="entry name" value="transloc_SecF"/>
    <property type="match status" value="1"/>
</dbReference>
<proteinExistence type="inferred from homology"/>
<evidence type="ECO:0000256" key="11">
    <source>
        <dbReference type="SAM" id="Phobius"/>
    </source>
</evidence>
<feature type="transmembrane region" description="Helical" evidence="11">
    <location>
        <begin position="248"/>
        <end position="267"/>
    </location>
</feature>
<evidence type="ECO:0000256" key="4">
    <source>
        <dbReference type="ARBA" id="ARBA00022475"/>
    </source>
</evidence>
<dbReference type="Gene3D" id="1.20.1640.10">
    <property type="entry name" value="Multidrug efflux transporter AcrB transmembrane domain"/>
    <property type="match status" value="1"/>
</dbReference>
<dbReference type="Pfam" id="PF07549">
    <property type="entry name" value="Sec_GG"/>
    <property type="match status" value="1"/>
</dbReference>
<evidence type="ECO:0000256" key="5">
    <source>
        <dbReference type="ARBA" id="ARBA00022692"/>
    </source>
</evidence>
<evidence type="ECO:0000256" key="10">
    <source>
        <dbReference type="SAM" id="MobiDB-lite"/>
    </source>
</evidence>
<dbReference type="GO" id="GO:0015450">
    <property type="term" value="F:protein-transporting ATPase activity"/>
    <property type="evidence" value="ECO:0007669"/>
    <property type="project" value="InterPro"/>
</dbReference>
<feature type="domain" description="Protein export membrane protein SecD/SecF C-terminal" evidence="12">
    <location>
        <begin position="117"/>
        <end position="301"/>
    </location>
</feature>
<dbReference type="InterPro" id="IPR005665">
    <property type="entry name" value="SecF_bac"/>
</dbReference>
<reference evidence="13" key="1">
    <citation type="submission" date="2020-05" db="EMBL/GenBank/DDBJ databases">
        <authorList>
            <person name="Chiriac C."/>
            <person name="Salcher M."/>
            <person name="Ghai R."/>
            <person name="Kavagutti S V."/>
        </authorList>
    </citation>
    <scope>NUCLEOTIDE SEQUENCE</scope>
</reference>
<keyword evidence="7 11" id="KW-1133">Transmembrane helix</keyword>
<comment type="subcellular location">
    <subcellularLocation>
        <location evidence="1">Cell membrane</location>
        <topology evidence="1">Multi-pass membrane protein</topology>
    </subcellularLocation>
</comment>
<dbReference type="InterPro" id="IPR048634">
    <property type="entry name" value="SecD_SecF_C"/>
</dbReference>
<feature type="transmembrane region" description="Helical" evidence="11">
    <location>
        <begin position="189"/>
        <end position="210"/>
    </location>
</feature>
<dbReference type="HAMAP" id="MF_01464_B">
    <property type="entry name" value="SecF_B"/>
    <property type="match status" value="1"/>
</dbReference>
<accession>A0A6J6E274</accession>
<feature type="transmembrane region" description="Helical" evidence="11">
    <location>
        <begin position="273"/>
        <end position="297"/>
    </location>
</feature>
<feature type="compositionally biased region" description="Basic residues" evidence="10">
    <location>
        <begin position="348"/>
        <end position="360"/>
    </location>
</feature>
<evidence type="ECO:0000259" key="12">
    <source>
        <dbReference type="Pfam" id="PF02355"/>
    </source>
</evidence>
<name>A0A6J6E274_9ZZZZ</name>
<evidence type="ECO:0000256" key="2">
    <source>
        <dbReference type="ARBA" id="ARBA00015792"/>
    </source>
</evidence>
<keyword evidence="3" id="KW-0813">Transport</keyword>
<dbReference type="InterPro" id="IPR055344">
    <property type="entry name" value="SecD_SecF_C_bact"/>
</dbReference>
<evidence type="ECO:0000256" key="7">
    <source>
        <dbReference type="ARBA" id="ARBA00022989"/>
    </source>
</evidence>
<dbReference type="EMBL" id="CAEZTU010000005">
    <property type="protein sequence ID" value="CAB4570610.1"/>
    <property type="molecule type" value="Genomic_DNA"/>
</dbReference>
<dbReference type="InterPro" id="IPR022645">
    <property type="entry name" value="SecD/SecF_bac"/>
</dbReference>
<keyword evidence="4" id="KW-1003">Cell membrane</keyword>
<dbReference type="InterPro" id="IPR022813">
    <property type="entry name" value="SecD/SecF_arch_bac"/>
</dbReference>
<organism evidence="13">
    <name type="scientific">freshwater metagenome</name>
    <dbReference type="NCBI Taxonomy" id="449393"/>
    <lineage>
        <taxon>unclassified sequences</taxon>
        <taxon>metagenomes</taxon>
        <taxon>ecological metagenomes</taxon>
    </lineage>
</organism>
<dbReference type="PRINTS" id="PR01755">
    <property type="entry name" value="SECFTRNLCASE"/>
</dbReference>
<dbReference type="PANTHER" id="PTHR30081:SF8">
    <property type="entry name" value="PROTEIN TRANSLOCASE SUBUNIT SECF"/>
    <property type="match status" value="1"/>
</dbReference>
<evidence type="ECO:0000256" key="1">
    <source>
        <dbReference type="ARBA" id="ARBA00004651"/>
    </source>
</evidence>
<keyword evidence="6" id="KW-0653">Protein transport</keyword>
<keyword evidence="5 11" id="KW-0812">Transmembrane</keyword>
<feature type="transmembrane region" description="Helical" evidence="11">
    <location>
        <begin position="164"/>
        <end position="183"/>
    </location>
</feature>
<dbReference type="InterPro" id="IPR022646">
    <property type="entry name" value="SecD/SecF_CS"/>
</dbReference>
<sequence>MKFNEVGNRLYTGETSVDFAGKRNIWYFMSVVIIAIAAFGLFGRGLNLGIEFEGGAKFNVPSTTSVEEAREIVKNAGVETSVIIAVGNERLEIQTPPLEQEAIDIFIDKIAVDFKLDPALITTQAVGPSWGADITRQALIGLGVFLLLVILFLTIYFEIRMASAAIVALLHDLLITIGVYAITGFEVTPATVIGVLTILGYSLYDTVVVFDKVKENTRGILAQSRLNYREAANLALNQTLVRSINTSIVALLPVAAILIVGVGILQAGTLKDLALALFVGIAAGTYSSIFIATPFLVQLKERQPEIQALMRRVHARRSNAGVDGPEAMKVSGNPNLANQVLQAGPRTQPKRFTRSKRKKS</sequence>
<dbReference type="NCBIfam" id="TIGR00916">
    <property type="entry name" value="2A0604s01"/>
    <property type="match status" value="1"/>
</dbReference>
<evidence type="ECO:0000313" key="13">
    <source>
        <dbReference type="EMBL" id="CAB4570610.1"/>
    </source>
</evidence>
<evidence type="ECO:0000256" key="8">
    <source>
        <dbReference type="ARBA" id="ARBA00023010"/>
    </source>
</evidence>
<dbReference type="PANTHER" id="PTHR30081">
    <property type="entry name" value="PROTEIN-EXPORT MEMBRANE PROTEIN SEC"/>
    <property type="match status" value="1"/>
</dbReference>
<dbReference type="Pfam" id="PF02355">
    <property type="entry name" value="SecD_SecF_C"/>
    <property type="match status" value="1"/>
</dbReference>
<feature type="transmembrane region" description="Helical" evidence="11">
    <location>
        <begin position="25"/>
        <end position="43"/>
    </location>
</feature>
<evidence type="ECO:0000256" key="3">
    <source>
        <dbReference type="ARBA" id="ARBA00022448"/>
    </source>
</evidence>
<protein>
    <recommendedName>
        <fullName evidence="2">Protein translocase subunit SecF</fullName>
    </recommendedName>
</protein>
<keyword evidence="9 11" id="KW-0472">Membrane</keyword>
<evidence type="ECO:0000256" key="9">
    <source>
        <dbReference type="ARBA" id="ARBA00023136"/>
    </source>
</evidence>
<dbReference type="AlphaFoldDB" id="A0A6J6E274"/>
<gene>
    <name evidence="13" type="ORF">UFOPK1740_00206</name>
</gene>
<feature type="compositionally biased region" description="Polar residues" evidence="10">
    <location>
        <begin position="332"/>
        <end position="341"/>
    </location>
</feature>
<feature type="region of interest" description="Disordered" evidence="10">
    <location>
        <begin position="320"/>
        <end position="360"/>
    </location>
</feature>
<evidence type="ECO:0000256" key="6">
    <source>
        <dbReference type="ARBA" id="ARBA00022927"/>
    </source>
</evidence>
<dbReference type="SUPFAM" id="SSF82866">
    <property type="entry name" value="Multidrug efflux transporter AcrB transmembrane domain"/>
    <property type="match status" value="1"/>
</dbReference>
<feature type="transmembrane region" description="Helical" evidence="11">
    <location>
        <begin position="138"/>
        <end position="157"/>
    </location>
</feature>